<organism evidence="1 2">
    <name type="scientific">Hibiscus sabdariffa</name>
    <name type="common">roselle</name>
    <dbReference type="NCBI Taxonomy" id="183260"/>
    <lineage>
        <taxon>Eukaryota</taxon>
        <taxon>Viridiplantae</taxon>
        <taxon>Streptophyta</taxon>
        <taxon>Embryophyta</taxon>
        <taxon>Tracheophyta</taxon>
        <taxon>Spermatophyta</taxon>
        <taxon>Magnoliopsida</taxon>
        <taxon>eudicotyledons</taxon>
        <taxon>Gunneridae</taxon>
        <taxon>Pentapetalae</taxon>
        <taxon>rosids</taxon>
        <taxon>malvids</taxon>
        <taxon>Malvales</taxon>
        <taxon>Malvaceae</taxon>
        <taxon>Malvoideae</taxon>
        <taxon>Hibiscus</taxon>
    </lineage>
</organism>
<protein>
    <recommendedName>
        <fullName evidence="3">Protein transport protein SEC23</fullName>
    </recommendedName>
</protein>
<gene>
    <name evidence="1" type="ORF">V6N11_076405</name>
</gene>
<accession>A0ABR2Q662</accession>
<sequence>MDAIDSVFDPLREFAKDSFRLVKRCHKPDRKEFTKGFSSSSSLSLLTTLLLDPVRPVSHCSESVERLG</sequence>
<dbReference type="InterPro" id="IPR023391">
    <property type="entry name" value="Prot_translocase_SecE_dom_sf"/>
</dbReference>
<dbReference type="Gene3D" id="1.20.5.820">
    <property type="entry name" value="Preprotein translocase SecE subunit"/>
    <property type="match status" value="1"/>
</dbReference>
<dbReference type="Proteomes" id="UP001396334">
    <property type="component" value="Unassembled WGS sequence"/>
</dbReference>
<comment type="caution">
    <text evidence="1">The sequence shown here is derived from an EMBL/GenBank/DDBJ whole genome shotgun (WGS) entry which is preliminary data.</text>
</comment>
<evidence type="ECO:0000313" key="2">
    <source>
        <dbReference type="Proteomes" id="UP001396334"/>
    </source>
</evidence>
<dbReference type="EMBL" id="JBBPBN010000045">
    <property type="protein sequence ID" value="KAK8996158.1"/>
    <property type="molecule type" value="Genomic_DNA"/>
</dbReference>
<proteinExistence type="predicted"/>
<keyword evidence="2" id="KW-1185">Reference proteome</keyword>
<name>A0ABR2Q662_9ROSI</name>
<dbReference type="PANTHER" id="PTHR12309">
    <property type="entry name" value="SEC61 GAMMA SUBUNIT"/>
    <property type="match status" value="1"/>
</dbReference>
<reference evidence="1 2" key="1">
    <citation type="journal article" date="2024" name="G3 (Bethesda)">
        <title>Genome assembly of Hibiscus sabdariffa L. provides insights into metabolisms of medicinal natural products.</title>
        <authorList>
            <person name="Kim T."/>
        </authorList>
    </citation>
    <scope>NUCLEOTIDE SEQUENCE [LARGE SCALE GENOMIC DNA]</scope>
    <source>
        <strain evidence="1">TK-2024</strain>
        <tissue evidence="1">Old leaves</tissue>
    </source>
</reference>
<evidence type="ECO:0000313" key="1">
    <source>
        <dbReference type="EMBL" id="KAK8996158.1"/>
    </source>
</evidence>
<evidence type="ECO:0008006" key="3">
    <source>
        <dbReference type="Google" id="ProtNLM"/>
    </source>
</evidence>